<evidence type="ECO:0000313" key="1">
    <source>
        <dbReference type="EMBL" id="QPC47131.1"/>
    </source>
</evidence>
<keyword evidence="2" id="KW-1185">Reference proteome</keyword>
<dbReference type="PROSITE" id="PS51257">
    <property type="entry name" value="PROKAR_LIPOPROTEIN"/>
    <property type="match status" value="1"/>
</dbReference>
<protein>
    <submittedName>
        <fullName evidence="1">Uncharacterized protein</fullName>
    </submittedName>
</protein>
<accession>A0A7S8CBW9</accession>
<evidence type="ECO:0000313" key="2">
    <source>
        <dbReference type="Proteomes" id="UP000593626"/>
    </source>
</evidence>
<gene>
    <name evidence="1" type="ORF">G8O30_09205</name>
</gene>
<dbReference type="Proteomes" id="UP000593626">
    <property type="component" value="Chromosome"/>
</dbReference>
<dbReference type="AlphaFoldDB" id="A0A7S8CBW9"/>
<reference evidence="1 2" key="1">
    <citation type="submission" date="2019-07" db="EMBL/GenBank/DDBJ databases">
        <title>Genome sequence of 2 isolates from Red Sea Mangroves.</title>
        <authorList>
            <person name="Sefrji F."/>
            <person name="Michoud G."/>
            <person name="Merlino G."/>
            <person name="Daffonchio D."/>
        </authorList>
    </citation>
    <scope>NUCLEOTIDE SEQUENCE [LARGE SCALE GENOMIC DNA]</scope>
    <source>
        <strain evidence="1 2">R1DC41</strain>
    </source>
</reference>
<dbReference type="EMBL" id="CP049742">
    <property type="protein sequence ID" value="QPC47131.1"/>
    <property type="molecule type" value="Genomic_DNA"/>
</dbReference>
<proteinExistence type="predicted"/>
<dbReference type="RefSeq" id="WP_239671799.1">
    <property type="nucleotide sequence ID" value="NZ_CP049742.1"/>
</dbReference>
<sequence>MCNVCRGKGVLYVDSAIGMTLIQSCEFCSVEERAAIVERCEKRMSEIKNIIQSWREEQAYAKSG</sequence>
<organism evidence="1 2">
    <name type="scientific">Mangrovibacillus cuniculi</name>
    <dbReference type="NCBI Taxonomy" id="2593652"/>
    <lineage>
        <taxon>Bacteria</taxon>
        <taxon>Bacillati</taxon>
        <taxon>Bacillota</taxon>
        <taxon>Bacilli</taxon>
        <taxon>Bacillales</taxon>
        <taxon>Bacillaceae</taxon>
        <taxon>Mangrovibacillus</taxon>
    </lineage>
</organism>
<name>A0A7S8CBW9_9BACI</name>
<dbReference type="KEGG" id="mcui:G8O30_09205"/>